<name>A0ABR0VJK1_REHGL</name>
<accession>A0ABR0VJK1</accession>
<organism evidence="2 3">
    <name type="scientific">Rehmannia glutinosa</name>
    <name type="common">Chinese foxglove</name>
    <dbReference type="NCBI Taxonomy" id="99300"/>
    <lineage>
        <taxon>Eukaryota</taxon>
        <taxon>Viridiplantae</taxon>
        <taxon>Streptophyta</taxon>
        <taxon>Embryophyta</taxon>
        <taxon>Tracheophyta</taxon>
        <taxon>Spermatophyta</taxon>
        <taxon>Magnoliopsida</taxon>
        <taxon>eudicotyledons</taxon>
        <taxon>Gunneridae</taxon>
        <taxon>Pentapetalae</taxon>
        <taxon>asterids</taxon>
        <taxon>lamiids</taxon>
        <taxon>Lamiales</taxon>
        <taxon>Orobanchaceae</taxon>
        <taxon>Rehmannieae</taxon>
        <taxon>Rehmannia</taxon>
    </lineage>
</organism>
<reference evidence="2 3" key="1">
    <citation type="journal article" date="2021" name="Comput. Struct. Biotechnol. J.">
        <title>De novo genome assembly of the potent medicinal plant Rehmannia glutinosa using nanopore technology.</title>
        <authorList>
            <person name="Ma L."/>
            <person name="Dong C."/>
            <person name="Song C."/>
            <person name="Wang X."/>
            <person name="Zheng X."/>
            <person name="Niu Y."/>
            <person name="Chen S."/>
            <person name="Feng W."/>
        </authorList>
    </citation>
    <scope>NUCLEOTIDE SEQUENCE [LARGE SCALE GENOMIC DNA]</scope>
    <source>
        <strain evidence="2">DH-2019</strain>
    </source>
</reference>
<sequence length="228" mass="25584">MNGVPDEAIRLRLFPFSLRDKALDSGFKPFHRESITSWNDLTEKFMAKFFPPSKTLQLKKVQYFYNGMNGHSRTIIDLCGGGTLMAKTPSEAMLLLEEMAANSYQWPSKDLRQEKLLVLELDTMSALASQISALSKQIATLSPWKTTIGGDRGDKSRNCESDTEQANYVNNRGFNNRGNQLPTHYHPGLRNHENFSYSNTRNVLQPPPGYQNQASTVSPSGYDNLEGG</sequence>
<proteinExistence type="predicted"/>
<dbReference type="PANTHER" id="PTHR33223">
    <property type="entry name" value="CCHC-TYPE DOMAIN-CONTAINING PROTEIN"/>
    <property type="match status" value="1"/>
</dbReference>
<feature type="compositionally biased region" description="Polar residues" evidence="1">
    <location>
        <begin position="194"/>
        <end position="203"/>
    </location>
</feature>
<dbReference type="PANTHER" id="PTHR33223:SF11">
    <property type="entry name" value="ELEMENT PROTEIN, PUTATIVE-RELATED"/>
    <property type="match status" value="1"/>
</dbReference>
<evidence type="ECO:0000256" key="1">
    <source>
        <dbReference type="SAM" id="MobiDB-lite"/>
    </source>
</evidence>
<protein>
    <recommendedName>
        <fullName evidence="4">Retrotransposon gag domain-containing protein</fullName>
    </recommendedName>
</protein>
<dbReference type="EMBL" id="JABTTQ020001102">
    <property type="protein sequence ID" value="KAK6135395.1"/>
    <property type="molecule type" value="Genomic_DNA"/>
</dbReference>
<dbReference type="Proteomes" id="UP001318860">
    <property type="component" value="Unassembled WGS sequence"/>
</dbReference>
<keyword evidence="3" id="KW-1185">Reference proteome</keyword>
<evidence type="ECO:0008006" key="4">
    <source>
        <dbReference type="Google" id="ProtNLM"/>
    </source>
</evidence>
<gene>
    <name evidence="2" type="ORF">DH2020_030906</name>
</gene>
<evidence type="ECO:0000313" key="3">
    <source>
        <dbReference type="Proteomes" id="UP001318860"/>
    </source>
</evidence>
<comment type="caution">
    <text evidence="2">The sequence shown here is derived from an EMBL/GenBank/DDBJ whole genome shotgun (WGS) entry which is preliminary data.</text>
</comment>
<feature type="region of interest" description="Disordered" evidence="1">
    <location>
        <begin position="169"/>
        <end position="228"/>
    </location>
</feature>
<feature type="compositionally biased region" description="Polar residues" evidence="1">
    <location>
        <begin position="210"/>
        <end position="221"/>
    </location>
</feature>
<evidence type="ECO:0000313" key="2">
    <source>
        <dbReference type="EMBL" id="KAK6135395.1"/>
    </source>
</evidence>
<feature type="compositionally biased region" description="Polar residues" evidence="1">
    <location>
        <begin position="169"/>
        <end position="182"/>
    </location>
</feature>